<dbReference type="AlphaFoldDB" id="A0A8J7CGI0"/>
<proteinExistence type="predicted"/>
<organism evidence="1 2">
    <name type="scientific">Iningainema tapete BLCC-T55</name>
    <dbReference type="NCBI Taxonomy" id="2748662"/>
    <lineage>
        <taxon>Bacteria</taxon>
        <taxon>Bacillati</taxon>
        <taxon>Cyanobacteriota</taxon>
        <taxon>Cyanophyceae</taxon>
        <taxon>Nostocales</taxon>
        <taxon>Scytonemataceae</taxon>
        <taxon>Iningainema tapete</taxon>
    </lineage>
</organism>
<sequence>MTVNLGGGRLFSHFTDANGIKGITGIDSDNLEVGEQVIVTELRFAQGINSFLASEPGRIFVTLLGTDATDSQLMNIGVFGDKQKFVIQFSEETAFVFNGIRILGEVPSRSIFSIPGGTNLKGEFLVTRVRL</sequence>
<dbReference type="EMBL" id="JACXAE010000093">
    <property type="protein sequence ID" value="MBD2776385.1"/>
    <property type="molecule type" value="Genomic_DNA"/>
</dbReference>
<keyword evidence="2" id="KW-1185">Reference proteome</keyword>
<name>A0A8J7CGI0_9CYAN</name>
<protein>
    <submittedName>
        <fullName evidence="1">Uncharacterized protein</fullName>
    </submittedName>
</protein>
<comment type="caution">
    <text evidence="1">The sequence shown here is derived from an EMBL/GenBank/DDBJ whole genome shotgun (WGS) entry which is preliminary data.</text>
</comment>
<dbReference type="Proteomes" id="UP000629098">
    <property type="component" value="Unassembled WGS sequence"/>
</dbReference>
<reference evidence="1" key="1">
    <citation type="submission" date="2020-09" db="EMBL/GenBank/DDBJ databases">
        <title>Iningainema tapete sp. nov. (Scytonemataceae, Cyanobacteria) from greenhouses in central Florida (USA) produces two types of nodularin with biosynthetic potential for microcystin-LR and anabaenopeptins.</title>
        <authorList>
            <person name="Berthold D.E."/>
            <person name="Lefler F.W."/>
            <person name="Huang I.-S."/>
            <person name="Abdulla H."/>
            <person name="Zimba P.V."/>
            <person name="Laughinghouse H.D. IV."/>
        </authorList>
    </citation>
    <scope>NUCLEOTIDE SEQUENCE</scope>
    <source>
        <strain evidence="1">BLCCT55</strain>
    </source>
</reference>
<evidence type="ECO:0000313" key="1">
    <source>
        <dbReference type="EMBL" id="MBD2776385.1"/>
    </source>
</evidence>
<evidence type="ECO:0000313" key="2">
    <source>
        <dbReference type="Proteomes" id="UP000629098"/>
    </source>
</evidence>
<gene>
    <name evidence="1" type="ORF">ICL16_31095</name>
</gene>
<dbReference type="RefSeq" id="WP_190835458.1">
    <property type="nucleotide sequence ID" value="NZ_CAWPPI010000093.1"/>
</dbReference>
<accession>A0A8J7CGI0</accession>